<dbReference type="AlphaFoldDB" id="A0A0K0FX87"/>
<proteinExistence type="predicted"/>
<keyword evidence="1" id="KW-0732">Signal</keyword>
<sequence length="87" mass="9797">MIIFGTLVAFVTIFISENVETRLSFYSTYEIGVKGTFICNQEKIGFAYILVGEKEVDPRVDRPIAGTAGKYLKPFYLIGSVKSFYKP</sequence>
<evidence type="ECO:0000313" key="3">
    <source>
        <dbReference type="WBParaSite" id="SVE_1705900.1"/>
    </source>
</evidence>
<reference evidence="3" key="2">
    <citation type="submission" date="2015-08" db="UniProtKB">
        <authorList>
            <consortium name="WormBaseParasite"/>
        </authorList>
    </citation>
    <scope>IDENTIFICATION</scope>
</reference>
<feature type="chain" id="PRO_5005330260" evidence="1">
    <location>
        <begin position="22"/>
        <end position="87"/>
    </location>
</feature>
<keyword evidence="2" id="KW-1185">Reference proteome</keyword>
<evidence type="ECO:0000313" key="2">
    <source>
        <dbReference type="Proteomes" id="UP000035680"/>
    </source>
</evidence>
<feature type="signal peptide" evidence="1">
    <location>
        <begin position="1"/>
        <end position="21"/>
    </location>
</feature>
<dbReference type="WBParaSite" id="SVE_1705900.1">
    <property type="protein sequence ID" value="SVE_1705900.1"/>
    <property type="gene ID" value="SVE_1705900"/>
</dbReference>
<evidence type="ECO:0000256" key="1">
    <source>
        <dbReference type="SAM" id="SignalP"/>
    </source>
</evidence>
<protein>
    <submittedName>
        <fullName evidence="3">COesterase domain-containing protein</fullName>
    </submittedName>
</protein>
<dbReference type="Proteomes" id="UP000035680">
    <property type="component" value="Unassembled WGS sequence"/>
</dbReference>
<reference evidence="2" key="1">
    <citation type="submission" date="2014-07" db="EMBL/GenBank/DDBJ databases">
        <authorList>
            <person name="Martin A.A"/>
            <person name="De Silva N."/>
        </authorList>
    </citation>
    <scope>NUCLEOTIDE SEQUENCE</scope>
</reference>
<accession>A0A0K0FX87</accession>
<name>A0A0K0FX87_STRVS</name>
<organism evidence="2 3">
    <name type="scientific">Strongyloides venezuelensis</name>
    <name type="common">Threadworm</name>
    <dbReference type="NCBI Taxonomy" id="75913"/>
    <lineage>
        <taxon>Eukaryota</taxon>
        <taxon>Metazoa</taxon>
        <taxon>Ecdysozoa</taxon>
        <taxon>Nematoda</taxon>
        <taxon>Chromadorea</taxon>
        <taxon>Rhabditida</taxon>
        <taxon>Tylenchina</taxon>
        <taxon>Panagrolaimomorpha</taxon>
        <taxon>Strongyloidoidea</taxon>
        <taxon>Strongyloididae</taxon>
        <taxon>Strongyloides</taxon>
    </lineage>
</organism>